<evidence type="ECO:0000259" key="5">
    <source>
        <dbReference type="Pfam" id="PF25087"/>
    </source>
</evidence>
<dbReference type="AlphaFoldDB" id="A0A9W3L9X5"/>
<dbReference type="KEGG" id="bby:CY96_27930"/>
<dbReference type="SUPFAM" id="SSF51161">
    <property type="entry name" value="Trimeric LpxA-like enzymes"/>
    <property type="match status" value="1"/>
</dbReference>
<protein>
    <submittedName>
        <fullName evidence="6">UDP-N-acetylglucosamine diphosphorylase</fullName>
    </submittedName>
</protein>
<geneLocation type="plasmid" evidence="6 7">
    <name>pBb</name>
</geneLocation>
<dbReference type="Pfam" id="PF25087">
    <property type="entry name" value="GMPPB_C"/>
    <property type="match status" value="1"/>
</dbReference>
<sequence length="231" mass="25445">MFKDEKKPWIILNRIPEIFREIFANKSIFVKEHKLFTGNEILNNNFTDSGAFVNENNVFIGEGSRIEAGAYVKGPAIIGNNVTIRSGAYIRENVIIGDNCIIGHASEIKHSILLNDAKAPHFNYVGNSIIGNNVNLGAGAICSNLKYLPYGGDIYVTLAGEKLSTDSRYFGCLVGDNSKIGCNVVINPGTIIGRNVISYPAIAIRGTVEHDSLVKETFKICKIKFNKERNY</sequence>
<accession>A0A9W3L9X5</accession>
<evidence type="ECO:0000256" key="2">
    <source>
        <dbReference type="ARBA" id="ARBA00007947"/>
    </source>
</evidence>
<dbReference type="InterPro" id="IPR011004">
    <property type="entry name" value="Trimer_LpxA-like_sf"/>
</dbReference>
<reference evidence="7" key="1">
    <citation type="submission" date="2014-03" db="EMBL/GenBank/DDBJ databases">
        <title>The Complete Genome Sequence of Bacillus bombyseptieus.</title>
        <authorList>
            <person name="Cheng T."/>
            <person name="Lin P."/>
            <person name="Jin S."/>
            <person name="Wu Y."/>
            <person name="Fu B."/>
            <person name="Long R."/>
            <person name="Liu D."/>
            <person name="Guo Y."/>
            <person name="Peng L."/>
            <person name="Xia Q."/>
        </authorList>
    </citation>
    <scope>NUCLEOTIDE SEQUENCE [LARGE SCALE GENOMIC DNA]</scope>
    <source>
        <strain evidence="7">wang</strain>
        <plasmid evidence="7">pBb</plasmid>
    </source>
</reference>
<dbReference type="InterPro" id="IPR050065">
    <property type="entry name" value="GlmU-like"/>
</dbReference>
<proteinExistence type="inferred from homology"/>
<comment type="similarity">
    <text evidence="1">In the C-terminal section; belongs to the transferase hexapeptide repeat family.</text>
</comment>
<evidence type="ECO:0000313" key="6">
    <source>
        <dbReference type="EMBL" id="AHX21659.1"/>
    </source>
</evidence>
<dbReference type="Gene3D" id="2.160.10.10">
    <property type="entry name" value="Hexapeptide repeat proteins"/>
    <property type="match status" value="1"/>
</dbReference>
<dbReference type="InterPro" id="IPR001451">
    <property type="entry name" value="Hexapep"/>
</dbReference>
<name>A0A9W3L9X5_9BACI</name>
<evidence type="ECO:0000256" key="1">
    <source>
        <dbReference type="ARBA" id="ARBA00007707"/>
    </source>
</evidence>
<dbReference type="Proteomes" id="UP000031778">
    <property type="component" value="Plasmid pBb"/>
</dbReference>
<evidence type="ECO:0000313" key="7">
    <source>
        <dbReference type="Proteomes" id="UP000031778"/>
    </source>
</evidence>
<dbReference type="PANTHER" id="PTHR43584">
    <property type="entry name" value="NUCLEOTIDYL TRANSFERASE"/>
    <property type="match status" value="1"/>
</dbReference>
<gene>
    <name evidence="6" type="ORF">CY96_27930</name>
</gene>
<evidence type="ECO:0000256" key="4">
    <source>
        <dbReference type="ARBA" id="ARBA00023315"/>
    </source>
</evidence>
<keyword evidence="4" id="KW-0012">Acyltransferase</keyword>
<dbReference type="InterPro" id="IPR056729">
    <property type="entry name" value="GMPPB_C"/>
</dbReference>
<evidence type="ECO:0000256" key="3">
    <source>
        <dbReference type="ARBA" id="ARBA00022679"/>
    </source>
</evidence>
<comment type="similarity">
    <text evidence="2">In the N-terminal section; belongs to the N-acetylglucosamine-1-phosphate uridyltransferase family.</text>
</comment>
<dbReference type="GO" id="GO:0016746">
    <property type="term" value="F:acyltransferase activity"/>
    <property type="evidence" value="ECO:0007669"/>
    <property type="project" value="UniProtKB-KW"/>
</dbReference>
<dbReference type="PANTHER" id="PTHR43584:SF8">
    <property type="entry name" value="N-ACETYLMURAMATE ALPHA-1-PHOSPHATE URIDYLYLTRANSFERASE"/>
    <property type="match status" value="1"/>
</dbReference>
<feature type="domain" description="Mannose-1-phosphate guanyltransferase C-terminal" evidence="5">
    <location>
        <begin position="73"/>
        <end position="162"/>
    </location>
</feature>
<organism evidence="6 7">
    <name type="scientific">Bacillus bombysepticus str. Wang</name>
    <dbReference type="NCBI Taxonomy" id="1330043"/>
    <lineage>
        <taxon>Bacteria</taxon>
        <taxon>Bacillati</taxon>
        <taxon>Bacillota</taxon>
        <taxon>Bacilli</taxon>
        <taxon>Bacillales</taxon>
        <taxon>Bacillaceae</taxon>
        <taxon>Bacillus</taxon>
        <taxon>Bacillus cereus group</taxon>
    </lineage>
</organism>
<keyword evidence="7" id="KW-1185">Reference proteome</keyword>
<dbReference type="EMBL" id="CP007513">
    <property type="protein sequence ID" value="AHX21659.1"/>
    <property type="molecule type" value="Genomic_DNA"/>
</dbReference>
<keyword evidence="6" id="KW-0614">Plasmid</keyword>
<dbReference type="Pfam" id="PF14602">
    <property type="entry name" value="Hexapep_2"/>
    <property type="match status" value="1"/>
</dbReference>
<dbReference type="GO" id="GO:0016779">
    <property type="term" value="F:nucleotidyltransferase activity"/>
    <property type="evidence" value="ECO:0007669"/>
    <property type="project" value="UniProtKB-ARBA"/>
</dbReference>
<keyword evidence="3" id="KW-0808">Transferase</keyword>